<feature type="non-terminal residue" evidence="1">
    <location>
        <position position="128"/>
    </location>
</feature>
<sequence>RVIPTLYLETSRAMAQYGKCLLFYVDEHSDQIERLSLKKMVGGEKMLVVLGCIGEDDFAIKTTNLRISDVQSKFLHQGASQFRRQCSCNLSRLPPSRSLRWHDEFELLLERFHEQLRRTKLRVIQTHR</sequence>
<name>A0AAN5BYV6_9BILA</name>
<proteinExistence type="predicted"/>
<accession>A0AAN5BYV6</accession>
<dbReference type="Proteomes" id="UP001328107">
    <property type="component" value="Unassembled WGS sequence"/>
</dbReference>
<comment type="caution">
    <text evidence="1">The sequence shown here is derived from an EMBL/GenBank/DDBJ whole genome shotgun (WGS) entry which is preliminary data.</text>
</comment>
<organism evidence="1 2">
    <name type="scientific">Pristionchus mayeri</name>
    <dbReference type="NCBI Taxonomy" id="1317129"/>
    <lineage>
        <taxon>Eukaryota</taxon>
        <taxon>Metazoa</taxon>
        <taxon>Ecdysozoa</taxon>
        <taxon>Nematoda</taxon>
        <taxon>Chromadorea</taxon>
        <taxon>Rhabditida</taxon>
        <taxon>Rhabditina</taxon>
        <taxon>Diplogasteromorpha</taxon>
        <taxon>Diplogasteroidea</taxon>
        <taxon>Neodiplogasteridae</taxon>
        <taxon>Pristionchus</taxon>
    </lineage>
</organism>
<protein>
    <submittedName>
        <fullName evidence="1">Uncharacterized protein</fullName>
    </submittedName>
</protein>
<keyword evidence="2" id="KW-1185">Reference proteome</keyword>
<reference evidence="2" key="1">
    <citation type="submission" date="2022-10" db="EMBL/GenBank/DDBJ databases">
        <title>Genome assembly of Pristionchus species.</title>
        <authorList>
            <person name="Yoshida K."/>
            <person name="Sommer R.J."/>
        </authorList>
    </citation>
    <scope>NUCLEOTIDE SEQUENCE [LARGE SCALE GENOMIC DNA]</scope>
    <source>
        <strain evidence="2">RS5460</strain>
    </source>
</reference>
<evidence type="ECO:0000313" key="1">
    <source>
        <dbReference type="EMBL" id="GMR30333.1"/>
    </source>
</evidence>
<dbReference type="EMBL" id="BTRK01000001">
    <property type="protein sequence ID" value="GMR30333.1"/>
    <property type="molecule type" value="Genomic_DNA"/>
</dbReference>
<feature type="non-terminal residue" evidence="1">
    <location>
        <position position="1"/>
    </location>
</feature>
<gene>
    <name evidence="1" type="ORF">PMAYCL1PPCAC_00528</name>
</gene>
<dbReference type="AlphaFoldDB" id="A0AAN5BYV6"/>
<evidence type="ECO:0000313" key="2">
    <source>
        <dbReference type="Proteomes" id="UP001328107"/>
    </source>
</evidence>